<dbReference type="OrthoDB" id="9808602at2"/>
<reference evidence="4 5" key="1">
    <citation type="submission" date="2018-09" db="EMBL/GenBank/DDBJ databases">
        <title>Genome sequencing of strain 6GH32-13.</title>
        <authorList>
            <person name="Weon H.-Y."/>
            <person name="Heo J."/>
            <person name="Kwon S.-W."/>
        </authorList>
    </citation>
    <scope>NUCLEOTIDE SEQUENCE [LARGE SCALE GENOMIC DNA]</scope>
    <source>
        <strain evidence="4 5">5GH32-13</strain>
    </source>
</reference>
<keyword evidence="5" id="KW-1185">Reference proteome</keyword>
<dbReference type="EMBL" id="CP032157">
    <property type="protein sequence ID" value="AXY75688.1"/>
    <property type="molecule type" value="Genomic_DNA"/>
</dbReference>
<dbReference type="AlphaFoldDB" id="A0A3B7MNH1"/>
<comment type="similarity">
    <text evidence="1">Belongs to the bacterial sugar transferase family.</text>
</comment>
<dbReference type="GO" id="GO:0016780">
    <property type="term" value="F:phosphotransferase activity, for other substituted phosphate groups"/>
    <property type="evidence" value="ECO:0007669"/>
    <property type="project" value="TreeGrafter"/>
</dbReference>
<evidence type="ECO:0000256" key="2">
    <source>
        <dbReference type="SAM" id="Phobius"/>
    </source>
</evidence>
<keyword evidence="2" id="KW-1133">Transmembrane helix</keyword>
<dbReference type="KEGG" id="pseg:D3H65_17635"/>
<evidence type="ECO:0000256" key="1">
    <source>
        <dbReference type="ARBA" id="ARBA00006464"/>
    </source>
</evidence>
<dbReference type="RefSeq" id="WP_119051569.1">
    <property type="nucleotide sequence ID" value="NZ_CP032157.1"/>
</dbReference>
<sequence>MAVTLVNHPPVMTEGRRSLSYRSYVTRKAPYFFVKRLIDLFLSVIIILTVLSWLVPLIALLLKLDSRGPVIFLQKRVGKGGRSFTCYKFRTMVLNEEADRKQAEENDCRVTRAGKWLRKTNIDELPQFVNVFLGQMSIVGPRPHMHTDCRQFARLIPRYKLRNLVKPGITGMAQVNGYHGPAMDYDAVCMRYQWDIFYLRNASTWLDIRIMIRTLTQRAGLLVQRGKTRREQI</sequence>
<gene>
    <name evidence="4" type="ORF">D3H65_17635</name>
</gene>
<name>A0A3B7MNH1_9BACT</name>
<proteinExistence type="inferred from homology"/>
<dbReference type="Proteomes" id="UP000263900">
    <property type="component" value="Chromosome"/>
</dbReference>
<dbReference type="Pfam" id="PF02397">
    <property type="entry name" value="Bac_transf"/>
    <property type="match status" value="1"/>
</dbReference>
<feature type="transmembrane region" description="Helical" evidence="2">
    <location>
        <begin position="40"/>
        <end position="62"/>
    </location>
</feature>
<dbReference type="PANTHER" id="PTHR30576">
    <property type="entry name" value="COLANIC BIOSYNTHESIS UDP-GLUCOSE LIPID CARRIER TRANSFERASE"/>
    <property type="match status" value="1"/>
</dbReference>
<organism evidence="4 5">
    <name type="scientific">Paraflavitalea soli</name>
    <dbReference type="NCBI Taxonomy" id="2315862"/>
    <lineage>
        <taxon>Bacteria</taxon>
        <taxon>Pseudomonadati</taxon>
        <taxon>Bacteroidota</taxon>
        <taxon>Chitinophagia</taxon>
        <taxon>Chitinophagales</taxon>
        <taxon>Chitinophagaceae</taxon>
        <taxon>Paraflavitalea</taxon>
    </lineage>
</organism>
<keyword evidence="2" id="KW-0812">Transmembrane</keyword>
<evidence type="ECO:0000313" key="4">
    <source>
        <dbReference type="EMBL" id="AXY75688.1"/>
    </source>
</evidence>
<feature type="domain" description="Bacterial sugar transferase" evidence="3">
    <location>
        <begin position="35"/>
        <end position="216"/>
    </location>
</feature>
<evidence type="ECO:0000259" key="3">
    <source>
        <dbReference type="Pfam" id="PF02397"/>
    </source>
</evidence>
<keyword evidence="2" id="KW-0472">Membrane</keyword>
<evidence type="ECO:0000313" key="5">
    <source>
        <dbReference type="Proteomes" id="UP000263900"/>
    </source>
</evidence>
<accession>A0A3B7MNH1</accession>
<dbReference type="PANTHER" id="PTHR30576:SF0">
    <property type="entry name" value="UNDECAPRENYL-PHOSPHATE N-ACETYLGALACTOSAMINYL 1-PHOSPHATE TRANSFERASE-RELATED"/>
    <property type="match status" value="1"/>
</dbReference>
<dbReference type="InterPro" id="IPR003362">
    <property type="entry name" value="Bact_transf"/>
</dbReference>
<protein>
    <recommendedName>
        <fullName evidence="3">Bacterial sugar transferase domain-containing protein</fullName>
    </recommendedName>
</protein>